<dbReference type="GO" id="GO:0005525">
    <property type="term" value="F:GTP binding"/>
    <property type="evidence" value="ECO:0007669"/>
    <property type="project" value="InterPro"/>
</dbReference>
<dbReference type="Gene3D" id="3.90.1170.40">
    <property type="entry name" value="Molybdopterin biosynthesis MoaE subunit"/>
    <property type="match status" value="1"/>
</dbReference>
<dbReference type="RefSeq" id="WP_062263154.1">
    <property type="nucleotide sequence ID" value="NZ_BSDU01000002.1"/>
</dbReference>
<reference evidence="3" key="2">
    <citation type="submission" date="2020-05" db="EMBL/GenBank/DDBJ databases">
        <title>The first insight into the ecology of ammonia-tolerant syntrophic propionate oxidizing bacteria.</title>
        <authorList>
            <person name="Singh A."/>
            <person name="Schnurer A."/>
            <person name="Westerholm M."/>
        </authorList>
    </citation>
    <scope>NUCLEOTIDE SEQUENCE</scope>
    <source>
        <strain evidence="3">MAG54</strain>
    </source>
</reference>
<dbReference type="SUPFAM" id="SSF52540">
    <property type="entry name" value="P-loop containing nucleoside triphosphate hydrolases"/>
    <property type="match status" value="1"/>
</dbReference>
<dbReference type="Proteomes" id="UP000069850">
    <property type="component" value="Chromosome 1"/>
</dbReference>
<dbReference type="NCBIfam" id="TIGR00176">
    <property type="entry name" value="mobB"/>
    <property type="match status" value="1"/>
</dbReference>
<dbReference type="Pfam" id="PF02391">
    <property type="entry name" value="MoaE"/>
    <property type="match status" value="1"/>
</dbReference>
<evidence type="ECO:0000313" key="3">
    <source>
        <dbReference type="EMBL" id="NQS78874.1"/>
    </source>
</evidence>
<dbReference type="GeneID" id="27137299"/>
<dbReference type="PANTHER" id="PTHR40072">
    <property type="entry name" value="MOLYBDOPTERIN-GUANINE DINUCLEOTIDE BIOSYNTHESIS ADAPTER PROTEIN-RELATED"/>
    <property type="match status" value="1"/>
</dbReference>
<dbReference type="SUPFAM" id="SSF54690">
    <property type="entry name" value="Molybdopterin synthase subunit MoaE"/>
    <property type="match status" value="1"/>
</dbReference>
<dbReference type="Proteomes" id="UP000737555">
    <property type="component" value="Unassembled WGS sequence"/>
</dbReference>
<dbReference type="Gene3D" id="3.40.50.300">
    <property type="entry name" value="P-loop containing nucleotide triphosphate hydrolases"/>
    <property type="match status" value="1"/>
</dbReference>
<dbReference type="AlphaFoldDB" id="A0A0X3BKH1"/>
<dbReference type="EMBL" id="JABMJE010000160">
    <property type="protein sequence ID" value="NQS78874.1"/>
    <property type="molecule type" value="Genomic_DNA"/>
</dbReference>
<organism evidence="2 4">
    <name type="scientific">Methanoculleus bourgensis</name>
    <dbReference type="NCBI Taxonomy" id="83986"/>
    <lineage>
        <taxon>Archaea</taxon>
        <taxon>Methanobacteriati</taxon>
        <taxon>Methanobacteriota</taxon>
        <taxon>Stenosarchaea group</taxon>
        <taxon>Methanomicrobia</taxon>
        <taxon>Methanomicrobiales</taxon>
        <taxon>Methanomicrobiaceae</taxon>
        <taxon>Methanoculleus</taxon>
    </lineage>
</organism>
<dbReference type="InterPro" id="IPR003448">
    <property type="entry name" value="Mopterin_biosynth_MoaE"/>
</dbReference>
<accession>A0A0X3BKH1</accession>
<dbReference type="InterPro" id="IPR052539">
    <property type="entry name" value="MGD_biosynthesis_adapter"/>
</dbReference>
<feature type="domain" description="Molybdopterin-guanine dinucleotide biosynthesis protein B (MobB)" evidence="1">
    <location>
        <begin position="3"/>
        <end position="127"/>
    </location>
</feature>
<evidence type="ECO:0000259" key="1">
    <source>
        <dbReference type="Pfam" id="PF03205"/>
    </source>
</evidence>
<sequence length="251" mass="27958">MKIIQIVGRSNSGKTTFIKRLIPALSAHGTVGVVKHLGHHGFALEPGKDTTIFYESHAAISSGVDDDKSVIVRRENDLDSTLEVLCNAGIDYAILEGFKSRLFPRIVIGDLESENVVLRNPSVDDVIAALPEFEDYYTVEGLVRELKREYGVSHAGAVLTFNGIVREWTGTERTEYLEFDETVDALTESLRREIEAVPGIIGARFHHRKGRLYAGEDITYVAILAEHREEAFAAAGRAIDRLKRELHDVEK</sequence>
<dbReference type="KEGG" id="mema:MMAB1_1433"/>
<dbReference type="GO" id="GO:0006777">
    <property type="term" value="P:Mo-molybdopterin cofactor biosynthetic process"/>
    <property type="evidence" value="ECO:0007669"/>
    <property type="project" value="InterPro"/>
</dbReference>
<dbReference type="Pfam" id="PF03205">
    <property type="entry name" value="MobB"/>
    <property type="match status" value="1"/>
</dbReference>
<dbReference type="InterPro" id="IPR027417">
    <property type="entry name" value="P-loop_NTPase"/>
</dbReference>
<dbReference type="EMBL" id="LT158599">
    <property type="protein sequence ID" value="CVK32646.1"/>
    <property type="molecule type" value="Genomic_DNA"/>
</dbReference>
<protein>
    <submittedName>
        <fullName evidence="2 3">Molybdopterin-guanine dinucleotide biosynthesis protein</fullName>
    </submittedName>
</protein>
<dbReference type="InterPro" id="IPR036563">
    <property type="entry name" value="MoaE_sf"/>
</dbReference>
<evidence type="ECO:0000313" key="2">
    <source>
        <dbReference type="EMBL" id="CVK32646.1"/>
    </source>
</evidence>
<dbReference type="OrthoDB" id="45235at2157"/>
<evidence type="ECO:0000313" key="4">
    <source>
        <dbReference type="Proteomes" id="UP000069850"/>
    </source>
</evidence>
<name>A0A0X3BKH1_9EURY</name>
<dbReference type="InterPro" id="IPR004435">
    <property type="entry name" value="MobB_dom"/>
</dbReference>
<gene>
    <name evidence="2" type="primary">mobB</name>
    <name evidence="3" type="ORF">HQQ74_09320</name>
    <name evidence="2" type="ORF">MMAB1_1433</name>
</gene>
<dbReference type="PANTHER" id="PTHR40072:SF1">
    <property type="entry name" value="MOLYBDOPTERIN-GUANINE DINUCLEOTIDE BIOSYNTHESIS ADAPTER PROTEIN"/>
    <property type="match status" value="1"/>
</dbReference>
<reference evidence="2 4" key="1">
    <citation type="submission" date="2016-01" db="EMBL/GenBank/DDBJ databases">
        <authorList>
            <person name="Manzoor S."/>
        </authorList>
    </citation>
    <scope>NUCLEOTIDE SEQUENCE [LARGE SCALE GENOMIC DNA]</scope>
    <source>
        <strain evidence="2">Methanoculleus sp MAB1</strain>
    </source>
</reference>
<proteinExistence type="predicted"/>